<evidence type="ECO:0000256" key="4">
    <source>
        <dbReference type="ARBA" id="ARBA00022548"/>
    </source>
</evidence>
<dbReference type="SUPFAM" id="SSF48264">
    <property type="entry name" value="Cytochrome P450"/>
    <property type="match status" value="1"/>
</dbReference>
<keyword evidence="11" id="KW-0256">Endoplasmic reticulum</keyword>
<dbReference type="GO" id="GO:0020037">
    <property type="term" value="F:heme binding"/>
    <property type="evidence" value="ECO:0007669"/>
    <property type="project" value="InterPro"/>
</dbReference>
<dbReference type="GO" id="GO:0042632">
    <property type="term" value="P:cholesterol homeostasis"/>
    <property type="evidence" value="ECO:0007669"/>
    <property type="project" value="TreeGrafter"/>
</dbReference>
<keyword evidence="16" id="KW-1185">Reference proteome</keyword>
<comment type="pathway">
    <text evidence="2">Lipid metabolism; bile acid biosynthesis.</text>
</comment>
<keyword evidence="8 11" id="KW-0408">Iron</keyword>
<dbReference type="InterPro" id="IPR001128">
    <property type="entry name" value="Cyt_P450"/>
</dbReference>
<keyword evidence="11" id="KW-0472">Membrane</keyword>
<keyword evidence="10" id="KW-0753">Steroid metabolism</keyword>
<name>A0AAE0UPA6_9TELE</name>
<evidence type="ECO:0000256" key="13">
    <source>
        <dbReference type="PIRSR" id="PIRSR000047-2"/>
    </source>
</evidence>
<feature type="binding site" evidence="13">
    <location>
        <position position="37"/>
    </location>
    <ligand>
        <name>substrate</name>
    </ligand>
</feature>
<dbReference type="InterPro" id="IPR050529">
    <property type="entry name" value="CYP450_sterol_14alpha_dmase"/>
</dbReference>
<evidence type="ECO:0000256" key="2">
    <source>
        <dbReference type="ARBA" id="ARBA00004860"/>
    </source>
</evidence>
<evidence type="ECO:0000256" key="11">
    <source>
        <dbReference type="PIRNR" id="PIRNR000047"/>
    </source>
</evidence>
<keyword evidence="10" id="KW-0443">Lipid metabolism</keyword>
<keyword evidence="5 11" id="KW-0349">Heme</keyword>
<accession>A0AAE0UPA6</accession>
<dbReference type="InterPro" id="IPR024204">
    <property type="entry name" value="Cyt_P450_CYP7A1-type"/>
</dbReference>
<dbReference type="Gene3D" id="1.10.630.10">
    <property type="entry name" value="Cytochrome P450"/>
    <property type="match status" value="1"/>
</dbReference>
<feature type="binding site" evidence="13">
    <location>
        <position position="226"/>
    </location>
    <ligand>
        <name>substrate</name>
    </ligand>
</feature>
<evidence type="ECO:0000256" key="12">
    <source>
        <dbReference type="PIRSR" id="PIRSR000047-1"/>
    </source>
</evidence>
<evidence type="ECO:0000256" key="9">
    <source>
        <dbReference type="ARBA" id="ARBA00023166"/>
    </source>
</evidence>
<evidence type="ECO:0000313" key="15">
    <source>
        <dbReference type="EMBL" id="KAK3513705.1"/>
    </source>
</evidence>
<comment type="caution">
    <text evidence="15">The sequence shown here is derived from an EMBL/GenBank/DDBJ whole genome shotgun (WGS) entry which is preliminary data.</text>
</comment>
<dbReference type="Pfam" id="PF00067">
    <property type="entry name" value="p450"/>
    <property type="match status" value="1"/>
</dbReference>
<dbReference type="InterPro" id="IPR036396">
    <property type="entry name" value="Cyt_P450_sf"/>
</dbReference>
<dbReference type="PIRSF" id="PIRSF000047">
    <property type="entry name" value="Cytochrome_CYPVIIA1"/>
    <property type="match status" value="1"/>
</dbReference>
<keyword evidence="14" id="KW-0503">Monooxygenase</keyword>
<dbReference type="PROSITE" id="PS00086">
    <property type="entry name" value="CYTOCHROME_P450"/>
    <property type="match status" value="1"/>
</dbReference>
<dbReference type="GO" id="GO:0008395">
    <property type="term" value="F:steroid hydroxylase activity"/>
    <property type="evidence" value="ECO:0007669"/>
    <property type="project" value="TreeGrafter"/>
</dbReference>
<protein>
    <submittedName>
        <fullName evidence="15">Uncharacterized protein</fullName>
    </submittedName>
</protein>
<proteinExistence type="inferred from homology"/>
<keyword evidence="7 14" id="KW-0560">Oxidoreductase</keyword>
<dbReference type="PANTHER" id="PTHR24304">
    <property type="entry name" value="CYTOCHROME P450 FAMILY 7"/>
    <property type="match status" value="1"/>
</dbReference>
<evidence type="ECO:0000256" key="3">
    <source>
        <dbReference type="ARBA" id="ARBA00010617"/>
    </source>
</evidence>
<evidence type="ECO:0000256" key="10">
    <source>
        <dbReference type="ARBA" id="ARBA00023221"/>
    </source>
</evidence>
<feature type="binding site" description="axial binding residue" evidence="12">
    <location>
        <position position="379"/>
    </location>
    <ligand>
        <name>heme</name>
        <dbReference type="ChEBI" id="CHEBI:30413"/>
    </ligand>
    <ligandPart>
        <name>Fe</name>
        <dbReference type="ChEBI" id="CHEBI:18248"/>
    </ligandPart>
</feature>
<gene>
    <name evidence="15" type="ORF">QTP70_028901</name>
</gene>
<evidence type="ECO:0000256" key="14">
    <source>
        <dbReference type="RuleBase" id="RU000461"/>
    </source>
</evidence>
<evidence type="ECO:0000256" key="7">
    <source>
        <dbReference type="ARBA" id="ARBA00023002"/>
    </source>
</evidence>
<dbReference type="PANTHER" id="PTHR24304:SF0">
    <property type="entry name" value="CYTOCHROME P450 7B1"/>
    <property type="match status" value="1"/>
</dbReference>
<dbReference type="EMBL" id="JAUCMX010000022">
    <property type="protein sequence ID" value="KAK3513705.1"/>
    <property type="molecule type" value="Genomic_DNA"/>
</dbReference>
<comment type="cofactor">
    <cofactor evidence="1 11 12">
        <name>heme</name>
        <dbReference type="ChEBI" id="CHEBI:30413"/>
    </cofactor>
</comment>
<evidence type="ECO:0000256" key="5">
    <source>
        <dbReference type="ARBA" id="ARBA00022617"/>
    </source>
</evidence>
<keyword evidence="9" id="KW-1207">Sterol metabolism</keyword>
<keyword evidence="4" id="KW-0153">Cholesterol metabolism</keyword>
<evidence type="ECO:0000256" key="6">
    <source>
        <dbReference type="ARBA" id="ARBA00022723"/>
    </source>
</evidence>
<keyword evidence="6 11" id="KW-0479">Metal-binding</keyword>
<dbReference type="PRINTS" id="PR00463">
    <property type="entry name" value="EP450I"/>
</dbReference>
<dbReference type="InterPro" id="IPR017972">
    <property type="entry name" value="Cyt_P450_CS"/>
</dbReference>
<dbReference type="GO" id="GO:0008203">
    <property type="term" value="P:cholesterol metabolic process"/>
    <property type="evidence" value="ECO:0007669"/>
    <property type="project" value="UniProtKB-KW"/>
</dbReference>
<dbReference type="GO" id="GO:0005789">
    <property type="term" value="C:endoplasmic reticulum membrane"/>
    <property type="evidence" value="ECO:0007669"/>
    <property type="project" value="UniProtKB-SubCell"/>
</dbReference>
<dbReference type="GO" id="GO:0016705">
    <property type="term" value="F:oxidoreductase activity, acting on paired donors, with incorporation or reduction of molecular oxygen"/>
    <property type="evidence" value="ECO:0007669"/>
    <property type="project" value="InterPro"/>
</dbReference>
<dbReference type="GO" id="GO:0005506">
    <property type="term" value="F:iron ion binding"/>
    <property type="evidence" value="ECO:0007669"/>
    <property type="project" value="InterPro"/>
</dbReference>
<dbReference type="InterPro" id="IPR002401">
    <property type="entry name" value="Cyt_P450_E_grp-I"/>
</dbReference>
<sequence>MEGKYMTFVMDPLLYPAVIKHGKQLDFHEFSDTAASKTFGYPAVCTGRFPGLSDKIHRLYQLLQGSTLNSLSHKMMENLQDVLQKDFLSVHAEGKECEWRQEDLYKFCERVMFEATFLTLYGRPPHTNIDAHLQRESWIEVLLNNFRKFDAMFPLLIAGIPIGLLGKTKSIREQIIRFFHPHRMAEWTSPSEFIQARLDLFEQYDTLKDLDKAAHHFAVLWASVGNTISAGFWCLYHLLSSPQAFSVVRDEIIGMFGDKEPESILSQDTLTQEQLEKLIYLESAINESLRLSSISMNIRVVQGDFCLHLNPHFSVCVRKGDIVALYPQSTHLDPDIYPNPQEYHFDRFVENGKLKTEFFKGNQKVRYYHMPFGSGATMCPGRFFAITELKKFLSITLLIYDMQLTAGQQHATMDKSRAGLGIMLPANQIFFRYRVKKNTIQRQRL</sequence>
<comment type="similarity">
    <text evidence="3 11 14">Belongs to the cytochrome P450 family.</text>
</comment>
<organism evidence="15 16">
    <name type="scientific">Hemibagrus guttatus</name>
    <dbReference type="NCBI Taxonomy" id="175788"/>
    <lineage>
        <taxon>Eukaryota</taxon>
        <taxon>Metazoa</taxon>
        <taxon>Chordata</taxon>
        <taxon>Craniata</taxon>
        <taxon>Vertebrata</taxon>
        <taxon>Euteleostomi</taxon>
        <taxon>Actinopterygii</taxon>
        <taxon>Neopterygii</taxon>
        <taxon>Teleostei</taxon>
        <taxon>Ostariophysi</taxon>
        <taxon>Siluriformes</taxon>
        <taxon>Bagridae</taxon>
        <taxon>Hemibagrus</taxon>
    </lineage>
</organism>
<dbReference type="AlphaFoldDB" id="A0AAE0UPA6"/>
<evidence type="ECO:0000256" key="8">
    <source>
        <dbReference type="ARBA" id="ARBA00023004"/>
    </source>
</evidence>
<dbReference type="Proteomes" id="UP001274896">
    <property type="component" value="Unassembled WGS sequence"/>
</dbReference>
<comment type="subcellular location">
    <subcellularLocation>
        <location evidence="11">Endoplasmic reticulum membrane</location>
    </subcellularLocation>
</comment>
<evidence type="ECO:0000256" key="1">
    <source>
        <dbReference type="ARBA" id="ARBA00001971"/>
    </source>
</evidence>
<dbReference type="GO" id="GO:0006699">
    <property type="term" value="P:bile acid biosynthetic process"/>
    <property type="evidence" value="ECO:0007669"/>
    <property type="project" value="TreeGrafter"/>
</dbReference>
<dbReference type="PRINTS" id="PR00385">
    <property type="entry name" value="P450"/>
</dbReference>
<reference evidence="15" key="1">
    <citation type="submission" date="2023-06" db="EMBL/GenBank/DDBJ databases">
        <title>Male Hemibagrus guttatus genome.</title>
        <authorList>
            <person name="Bian C."/>
        </authorList>
    </citation>
    <scope>NUCLEOTIDE SEQUENCE</scope>
    <source>
        <strain evidence="15">Male_cb2023</strain>
        <tissue evidence="15">Muscle</tissue>
    </source>
</reference>
<evidence type="ECO:0000313" key="16">
    <source>
        <dbReference type="Proteomes" id="UP001274896"/>
    </source>
</evidence>